<gene>
    <name evidence="2" type="ORF">K435DRAFT_774065</name>
</gene>
<evidence type="ECO:0008006" key="4">
    <source>
        <dbReference type="Google" id="ProtNLM"/>
    </source>
</evidence>
<keyword evidence="1" id="KW-0812">Transmembrane</keyword>
<keyword evidence="1" id="KW-1133">Transmembrane helix</keyword>
<proteinExistence type="predicted"/>
<name>A0A4V4HI29_DENBC</name>
<evidence type="ECO:0000313" key="2">
    <source>
        <dbReference type="EMBL" id="THV05076.1"/>
    </source>
</evidence>
<dbReference type="Proteomes" id="UP000297245">
    <property type="component" value="Unassembled WGS sequence"/>
</dbReference>
<evidence type="ECO:0000256" key="1">
    <source>
        <dbReference type="SAM" id="Phobius"/>
    </source>
</evidence>
<dbReference type="EMBL" id="ML179051">
    <property type="protein sequence ID" value="THV05076.1"/>
    <property type="molecule type" value="Genomic_DNA"/>
</dbReference>
<dbReference type="OrthoDB" id="2893947at2759"/>
<feature type="transmembrane region" description="Helical" evidence="1">
    <location>
        <begin position="12"/>
        <end position="32"/>
    </location>
</feature>
<keyword evidence="1" id="KW-0472">Membrane</keyword>
<keyword evidence="3" id="KW-1185">Reference proteome</keyword>
<feature type="transmembrane region" description="Helical" evidence="1">
    <location>
        <begin position="38"/>
        <end position="59"/>
    </location>
</feature>
<protein>
    <recommendedName>
        <fullName evidence="4">MARVEL domain-containing protein</fullName>
    </recommendedName>
</protein>
<dbReference type="AlphaFoldDB" id="A0A4V4HI29"/>
<feature type="transmembrane region" description="Helical" evidence="1">
    <location>
        <begin position="71"/>
        <end position="99"/>
    </location>
</feature>
<reference evidence="2 3" key="1">
    <citation type="journal article" date="2019" name="Nat. Ecol. Evol.">
        <title>Megaphylogeny resolves global patterns of mushroom evolution.</title>
        <authorList>
            <person name="Varga T."/>
            <person name="Krizsan K."/>
            <person name="Foldi C."/>
            <person name="Dima B."/>
            <person name="Sanchez-Garcia M."/>
            <person name="Sanchez-Ramirez S."/>
            <person name="Szollosi G.J."/>
            <person name="Szarkandi J.G."/>
            <person name="Papp V."/>
            <person name="Albert L."/>
            <person name="Andreopoulos W."/>
            <person name="Angelini C."/>
            <person name="Antonin V."/>
            <person name="Barry K.W."/>
            <person name="Bougher N.L."/>
            <person name="Buchanan P."/>
            <person name="Buyck B."/>
            <person name="Bense V."/>
            <person name="Catcheside P."/>
            <person name="Chovatia M."/>
            <person name="Cooper J."/>
            <person name="Damon W."/>
            <person name="Desjardin D."/>
            <person name="Finy P."/>
            <person name="Geml J."/>
            <person name="Haridas S."/>
            <person name="Hughes K."/>
            <person name="Justo A."/>
            <person name="Karasinski D."/>
            <person name="Kautmanova I."/>
            <person name="Kiss B."/>
            <person name="Kocsube S."/>
            <person name="Kotiranta H."/>
            <person name="LaButti K.M."/>
            <person name="Lechner B.E."/>
            <person name="Liimatainen K."/>
            <person name="Lipzen A."/>
            <person name="Lukacs Z."/>
            <person name="Mihaltcheva S."/>
            <person name="Morgado L.N."/>
            <person name="Niskanen T."/>
            <person name="Noordeloos M.E."/>
            <person name="Ohm R.A."/>
            <person name="Ortiz-Santana B."/>
            <person name="Ovrebo C."/>
            <person name="Racz N."/>
            <person name="Riley R."/>
            <person name="Savchenko A."/>
            <person name="Shiryaev A."/>
            <person name="Soop K."/>
            <person name="Spirin V."/>
            <person name="Szebenyi C."/>
            <person name="Tomsovsky M."/>
            <person name="Tulloss R.E."/>
            <person name="Uehling J."/>
            <person name="Grigoriev I.V."/>
            <person name="Vagvolgyi C."/>
            <person name="Papp T."/>
            <person name="Martin F.M."/>
            <person name="Miettinen O."/>
            <person name="Hibbett D.S."/>
            <person name="Nagy L.G."/>
        </authorList>
    </citation>
    <scope>NUCLEOTIDE SEQUENCE [LARGE SCALE GENOMIC DNA]</scope>
    <source>
        <strain evidence="2 3">CBS 962.96</strain>
    </source>
</reference>
<organism evidence="2 3">
    <name type="scientific">Dendrothele bispora (strain CBS 962.96)</name>
    <dbReference type="NCBI Taxonomy" id="1314807"/>
    <lineage>
        <taxon>Eukaryota</taxon>
        <taxon>Fungi</taxon>
        <taxon>Dikarya</taxon>
        <taxon>Basidiomycota</taxon>
        <taxon>Agaricomycotina</taxon>
        <taxon>Agaricomycetes</taxon>
        <taxon>Agaricomycetidae</taxon>
        <taxon>Agaricales</taxon>
        <taxon>Agaricales incertae sedis</taxon>
        <taxon>Dendrothele</taxon>
    </lineage>
</organism>
<sequence>MHPLPLPLLHSIYASAGVSIVVVAFALAAIALGASPLFWIIPVSFCITSPHYILIFFLARTETSGSSRLFSALNVSWAFITAVLWTAATVVSIVASILQARGSHPEHEMRVGMWILIVSSALSLVECGLTWGIAVLKRKERKKITYAAKWRFNPTSSSLSSLTWRS</sequence>
<feature type="transmembrane region" description="Helical" evidence="1">
    <location>
        <begin position="111"/>
        <end position="136"/>
    </location>
</feature>
<evidence type="ECO:0000313" key="3">
    <source>
        <dbReference type="Proteomes" id="UP000297245"/>
    </source>
</evidence>
<accession>A0A4V4HI29</accession>